<evidence type="ECO:0000256" key="1">
    <source>
        <dbReference type="SAM" id="MobiDB-lite"/>
    </source>
</evidence>
<evidence type="ECO:0000313" key="3">
    <source>
        <dbReference type="WBParaSite" id="nRc.2.0.1.t19821-RA"/>
    </source>
</evidence>
<reference evidence="3" key="1">
    <citation type="submission" date="2022-11" db="UniProtKB">
        <authorList>
            <consortium name="WormBaseParasite"/>
        </authorList>
    </citation>
    <scope>IDENTIFICATION</scope>
</reference>
<name>A0A915J030_ROMCU</name>
<dbReference type="WBParaSite" id="nRc.2.0.1.t19821-RA">
    <property type="protein sequence ID" value="nRc.2.0.1.t19821-RA"/>
    <property type="gene ID" value="nRc.2.0.1.g19821"/>
</dbReference>
<protein>
    <submittedName>
        <fullName evidence="3">Uncharacterized protein</fullName>
    </submittedName>
</protein>
<evidence type="ECO:0000313" key="2">
    <source>
        <dbReference type="Proteomes" id="UP000887565"/>
    </source>
</evidence>
<feature type="region of interest" description="Disordered" evidence="1">
    <location>
        <begin position="1"/>
        <end position="65"/>
    </location>
</feature>
<sequence>MPPPTMIPPVRNVQTEERMDIPETSTQPPQRPPSTENPDYISPLKRDIGIGQPGQDHSGHSRKYH</sequence>
<dbReference type="Proteomes" id="UP000887565">
    <property type="component" value="Unplaced"/>
</dbReference>
<feature type="compositionally biased region" description="Low complexity" evidence="1">
    <location>
        <begin position="22"/>
        <end position="36"/>
    </location>
</feature>
<dbReference type="AlphaFoldDB" id="A0A915J030"/>
<organism evidence="2 3">
    <name type="scientific">Romanomermis culicivorax</name>
    <name type="common">Nematode worm</name>
    <dbReference type="NCBI Taxonomy" id="13658"/>
    <lineage>
        <taxon>Eukaryota</taxon>
        <taxon>Metazoa</taxon>
        <taxon>Ecdysozoa</taxon>
        <taxon>Nematoda</taxon>
        <taxon>Enoplea</taxon>
        <taxon>Dorylaimia</taxon>
        <taxon>Mermithida</taxon>
        <taxon>Mermithoidea</taxon>
        <taxon>Mermithidae</taxon>
        <taxon>Romanomermis</taxon>
    </lineage>
</organism>
<keyword evidence="2" id="KW-1185">Reference proteome</keyword>
<accession>A0A915J030</accession>
<proteinExistence type="predicted"/>